<proteinExistence type="inferred from homology"/>
<sequence>MSVALMQRIHQENRSLAQATQEFLATTANERFAQAQQQASELRAFQQKLEQETNDFLAATAEERIAKAQKQRQDLSQFRQDLFMSVIGVPVR</sequence>
<dbReference type="InterPro" id="IPR002003">
    <property type="entry name" value="Gas-vesicle_GvpC"/>
</dbReference>
<evidence type="ECO:0000313" key="6">
    <source>
        <dbReference type="EMBL" id="MDH6065274.1"/>
    </source>
</evidence>
<organism evidence="6 7">
    <name type="scientific">Umezakia ovalisporum FSS-62</name>
    <dbReference type="NCBI Taxonomy" id="2971776"/>
    <lineage>
        <taxon>Bacteria</taxon>
        <taxon>Bacillati</taxon>
        <taxon>Cyanobacteriota</taxon>
        <taxon>Cyanophyceae</taxon>
        <taxon>Nostocales</taxon>
        <taxon>Nodulariaceae</taxon>
        <taxon>Umezakia</taxon>
    </lineage>
</organism>
<accession>A0AA43H174</accession>
<dbReference type="InterPro" id="IPR018185">
    <property type="entry name" value="Gas_vesicle_C_repeat"/>
</dbReference>
<comment type="caution">
    <text evidence="6">The sequence shown here is derived from an EMBL/GenBank/DDBJ whole genome shotgun (WGS) entry which is preliminary data.</text>
</comment>
<dbReference type="GeneID" id="83684854"/>
<dbReference type="GO" id="GO:0031411">
    <property type="term" value="C:gas vesicle"/>
    <property type="evidence" value="ECO:0007669"/>
    <property type="project" value="UniProtKB-SubCell"/>
</dbReference>
<dbReference type="NCBIfam" id="TIGR02641">
    <property type="entry name" value="gvpC_cyan_rpt"/>
    <property type="match status" value="2"/>
</dbReference>
<comment type="subcellular location">
    <subcellularLocation>
        <location evidence="2">Gas vesicle</location>
    </subcellularLocation>
</comment>
<evidence type="ECO:0000256" key="1">
    <source>
        <dbReference type="ARBA" id="ARBA00022987"/>
    </source>
</evidence>
<evidence type="ECO:0000313" key="7">
    <source>
        <dbReference type="Proteomes" id="UP001159370"/>
    </source>
</evidence>
<evidence type="ECO:0000256" key="4">
    <source>
        <dbReference type="ARBA" id="ARBA00035699"/>
    </source>
</evidence>
<dbReference type="PROSITE" id="PS00235">
    <property type="entry name" value="GAS_VESICLE_C"/>
    <property type="match status" value="2"/>
</dbReference>
<dbReference type="AlphaFoldDB" id="A0AA43H174"/>
<name>A0AA43H174_9CYAN</name>
<dbReference type="EMBL" id="JANQDL010000103">
    <property type="protein sequence ID" value="MDH6065274.1"/>
    <property type="molecule type" value="Genomic_DNA"/>
</dbReference>
<gene>
    <name evidence="6" type="primary">gvpC</name>
    <name evidence="6" type="ORF">NWP23_16230</name>
</gene>
<evidence type="ECO:0000256" key="3">
    <source>
        <dbReference type="ARBA" id="ARBA00035635"/>
    </source>
</evidence>
<dbReference type="RefSeq" id="WP_280656286.1">
    <property type="nucleotide sequence ID" value="NZ_JANQDL010000103.1"/>
</dbReference>
<keyword evidence="1" id="KW-0304">Gas vesicle</keyword>
<keyword evidence="5" id="KW-0175">Coiled coil</keyword>
<evidence type="ECO:0000256" key="5">
    <source>
        <dbReference type="SAM" id="Coils"/>
    </source>
</evidence>
<reference evidence="6 7" key="1">
    <citation type="journal article" date="2023" name="J. Phycol.">
        <title>Chrysosporum ovalisporum is synonymous with the true-branching cyanobacterium Umezakia natans (Nostocales/Aphanizomenonaceae).</title>
        <authorList>
            <person name="McGregor G.B."/>
            <person name="Sendall B.C."/>
            <person name="Niiyama Y."/>
            <person name="Tuji A."/>
            <person name="Willis A."/>
        </authorList>
    </citation>
    <scope>NUCLEOTIDE SEQUENCE [LARGE SCALE GENOMIC DNA]</scope>
    <source>
        <strain evidence="6 7">FSS-62</strain>
    </source>
</reference>
<comment type="similarity">
    <text evidence="3">Belongs to the gas vesicle GvpC family.</text>
</comment>
<dbReference type="GO" id="GO:0031412">
    <property type="term" value="P:gas vesicle organization"/>
    <property type="evidence" value="ECO:0007669"/>
    <property type="project" value="InterPro"/>
</dbReference>
<dbReference type="Pfam" id="PF01304">
    <property type="entry name" value="Gas_vesicle_C"/>
    <property type="match status" value="2"/>
</dbReference>
<protein>
    <recommendedName>
        <fullName evidence="4">Gas vesicle protein C</fullName>
    </recommendedName>
</protein>
<evidence type="ECO:0000256" key="2">
    <source>
        <dbReference type="ARBA" id="ARBA00035108"/>
    </source>
</evidence>
<feature type="coiled-coil region" evidence="5">
    <location>
        <begin position="32"/>
        <end position="78"/>
    </location>
</feature>
<dbReference type="Proteomes" id="UP001159370">
    <property type="component" value="Unassembled WGS sequence"/>
</dbReference>